<proteinExistence type="inferred from homology"/>
<protein>
    <recommendedName>
        <fullName evidence="9">GDNF/GAS1 domain-containing protein</fullName>
    </recommendedName>
</protein>
<evidence type="ECO:0000256" key="6">
    <source>
        <dbReference type="ARBA" id="ARBA00023170"/>
    </source>
</evidence>
<keyword evidence="4" id="KW-0732">Signal</keyword>
<dbReference type="AlphaFoldDB" id="A0AAN8BD36"/>
<keyword evidence="5 8" id="KW-0472">Membrane</keyword>
<gene>
    <name evidence="10" type="ORF">CesoFtcFv8_020914</name>
</gene>
<keyword evidence="11" id="KW-1185">Reference proteome</keyword>
<dbReference type="InterPro" id="IPR016017">
    <property type="entry name" value="GDNF/GAS1"/>
</dbReference>
<evidence type="ECO:0000313" key="10">
    <source>
        <dbReference type="EMBL" id="KAK5882315.1"/>
    </source>
</evidence>
<dbReference type="GO" id="GO:0007399">
    <property type="term" value="P:nervous system development"/>
    <property type="evidence" value="ECO:0007669"/>
    <property type="project" value="TreeGrafter"/>
</dbReference>
<comment type="similarity">
    <text evidence="2">Belongs to the GDNFR family.</text>
</comment>
<evidence type="ECO:0000256" key="4">
    <source>
        <dbReference type="ARBA" id="ARBA00022729"/>
    </source>
</evidence>
<dbReference type="InterPro" id="IPR037193">
    <property type="entry name" value="GDNF_alpha"/>
</dbReference>
<dbReference type="SUPFAM" id="SSF110035">
    <property type="entry name" value="GDNF receptor-like"/>
    <property type="match status" value="2"/>
</dbReference>
<name>A0AAN8BD36_9TELE</name>
<evidence type="ECO:0000256" key="1">
    <source>
        <dbReference type="ARBA" id="ARBA00004236"/>
    </source>
</evidence>
<sequence length="424" mass="47402">MCYILLTVGGVSHPSRPEAQISCWRDRDSSTAAIMQLIRLEAAIILGIMIHQISSSSISPPPSNCFADVDTCMSNLCKWSQEAFYGNICEDEGCQLKGSEVCNLTIQTVLDQFPSLHGCVCAWEEEHCGSIEALATQCNQKTAAQRRRAGKDWQSSSLIRYVQNGAESCLDQMKVCINDAVCNKYLIPVTQACMAPQCDHDRCEKASQQFYSSMPHDVAEIIVMCECKDSDQNCLDIRTALHSGTCGDQIWICQDTVNLCVEDSTCRYLLNSFRVKCWSPEEARCRDRDLHNDECISQMDPALILGADPECKKAFLDTLGTALHYPCQCKGMHNDDLLTCNLIHDLLHNRSHFMTSWKSSDGESGQAHTWSNGKCYLLFVFATAILVGVVVLVPLAVVSKIWMLRRRDKTKFHHPEKSHCAVNP</sequence>
<dbReference type="EMBL" id="JAULUE010002062">
    <property type="protein sequence ID" value="KAK5882315.1"/>
    <property type="molecule type" value="Genomic_DNA"/>
</dbReference>
<dbReference type="PANTHER" id="PTHR10269">
    <property type="entry name" value="GDNF RECEPTOR ALPHA"/>
    <property type="match status" value="1"/>
</dbReference>
<dbReference type="InterPro" id="IPR003438">
    <property type="entry name" value="GDNF_rcpt"/>
</dbReference>
<dbReference type="GO" id="GO:0007169">
    <property type="term" value="P:cell surface receptor protein tyrosine kinase signaling pathway"/>
    <property type="evidence" value="ECO:0007669"/>
    <property type="project" value="UniProtKB-ARBA"/>
</dbReference>
<evidence type="ECO:0000256" key="7">
    <source>
        <dbReference type="ARBA" id="ARBA00023180"/>
    </source>
</evidence>
<organism evidence="10 11">
    <name type="scientific">Champsocephalus esox</name>
    <name type="common">pike icefish</name>
    <dbReference type="NCBI Taxonomy" id="159716"/>
    <lineage>
        <taxon>Eukaryota</taxon>
        <taxon>Metazoa</taxon>
        <taxon>Chordata</taxon>
        <taxon>Craniata</taxon>
        <taxon>Vertebrata</taxon>
        <taxon>Euteleostomi</taxon>
        <taxon>Actinopterygii</taxon>
        <taxon>Neopterygii</taxon>
        <taxon>Teleostei</taxon>
        <taxon>Neoteleostei</taxon>
        <taxon>Acanthomorphata</taxon>
        <taxon>Eupercaria</taxon>
        <taxon>Perciformes</taxon>
        <taxon>Notothenioidei</taxon>
        <taxon>Channichthyidae</taxon>
        <taxon>Champsocephalus</taxon>
    </lineage>
</organism>
<feature type="domain" description="GDNF/GAS1" evidence="9">
    <location>
        <begin position="169"/>
        <end position="246"/>
    </location>
</feature>
<dbReference type="GO" id="GO:0043235">
    <property type="term" value="C:receptor complex"/>
    <property type="evidence" value="ECO:0007669"/>
    <property type="project" value="TreeGrafter"/>
</dbReference>
<evidence type="ECO:0000259" key="9">
    <source>
        <dbReference type="SMART" id="SM00907"/>
    </source>
</evidence>
<dbReference type="SMART" id="SM00907">
    <property type="entry name" value="GDNF"/>
    <property type="match status" value="2"/>
</dbReference>
<keyword evidence="8" id="KW-0812">Transmembrane</keyword>
<keyword evidence="3" id="KW-1003">Cell membrane</keyword>
<comment type="caution">
    <text evidence="10">The sequence shown here is derived from an EMBL/GenBank/DDBJ whole genome shotgun (WGS) entry which is preliminary data.</text>
</comment>
<accession>A0AAN8BD36</accession>
<dbReference type="GO" id="GO:0038023">
    <property type="term" value="F:signaling receptor activity"/>
    <property type="evidence" value="ECO:0007669"/>
    <property type="project" value="InterPro"/>
</dbReference>
<feature type="domain" description="GDNF/GAS1" evidence="9">
    <location>
        <begin position="253"/>
        <end position="351"/>
    </location>
</feature>
<dbReference type="Proteomes" id="UP001335648">
    <property type="component" value="Unassembled WGS sequence"/>
</dbReference>
<keyword evidence="6" id="KW-0675">Receptor</keyword>
<evidence type="ECO:0000256" key="3">
    <source>
        <dbReference type="ARBA" id="ARBA00022475"/>
    </source>
</evidence>
<keyword evidence="7" id="KW-0325">Glycoprotein</keyword>
<dbReference type="PANTHER" id="PTHR10269:SF1">
    <property type="entry name" value="GDNF FAMILY RECEPTOR ALPHA-LIKE"/>
    <property type="match status" value="1"/>
</dbReference>
<evidence type="ECO:0000256" key="8">
    <source>
        <dbReference type="SAM" id="Phobius"/>
    </source>
</evidence>
<evidence type="ECO:0000313" key="11">
    <source>
        <dbReference type="Proteomes" id="UP001335648"/>
    </source>
</evidence>
<keyword evidence="8" id="KW-1133">Transmembrane helix</keyword>
<evidence type="ECO:0000256" key="2">
    <source>
        <dbReference type="ARBA" id="ARBA00005961"/>
    </source>
</evidence>
<dbReference type="Pfam" id="PF02351">
    <property type="entry name" value="GDNF"/>
    <property type="match status" value="2"/>
</dbReference>
<evidence type="ECO:0000256" key="5">
    <source>
        <dbReference type="ARBA" id="ARBA00023136"/>
    </source>
</evidence>
<dbReference type="GO" id="GO:0009897">
    <property type="term" value="C:external side of plasma membrane"/>
    <property type="evidence" value="ECO:0007669"/>
    <property type="project" value="TreeGrafter"/>
</dbReference>
<comment type="subcellular location">
    <subcellularLocation>
        <location evidence="1">Cell membrane</location>
    </subcellularLocation>
</comment>
<reference evidence="10 11" key="1">
    <citation type="journal article" date="2023" name="Mol. Biol. Evol.">
        <title>Genomics of Secondarily Temperate Adaptation in the Only Non-Antarctic Icefish.</title>
        <authorList>
            <person name="Rivera-Colon A.G."/>
            <person name="Rayamajhi N."/>
            <person name="Minhas B.F."/>
            <person name="Madrigal G."/>
            <person name="Bilyk K.T."/>
            <person name="Yoon V."/>
            <person name="Hune M."/>
            <person name="Gregory S."/>
            <person name="Cheng C.H.C."/>
            <person name="Catchen J.M."/>
        </authorList>
    </citation>
    <scope>NUCLEOTIDE SEQUENCE [LARGE SCALE GENOMIC DNA]</scope>
    <source>
        <strain evidence="10">JC2023a</strain>
    </source>
</reference>
<feature type="transmembrane region" description="Helical" evidence="8">
    <location>
        <begin position="376"/>
        <end position="398"/>
    </location>
</feature>